<dbReference type="EMBL" id="JACGCM010000671">
    <property type="protein sequence ID" value="KAF6169113.1"/>
    <property type="molecule type" value="Genomic_DNA"/>
</dbReference>
<dbReference type="OrthoDB" id="5835829at2759"/>
<dbReference type="AlphaFoldDB" id="A0A7J7NPS7"/>
<keyword evidence="2" id="KW-1185">Reference proteome</keyword>
<organism evidence="1 2">
    <name type="scientific">Kingdonia uniflora</name>
    <dbReference type="NCBI Taxonomy" id="39325"/>
    <lineage>
        <taxon>Eukaryota</taxon>
        <taxon>Viridiplantae</taxon>
        <taxon>Streptophyta</taxon>
        <taxon>Embryophyta</taxon>
        <taxon>Tracheophyta</taxon>
        <taxon>Spermatophyta</taxon>
        <taxon>Magnoliopsida</taxon>
        <taxon>Ranunculales</taxon>
        <taxon>Circaeasteraceae</taxon>
        <taxon>Kingdonia</taxon>
    </lineage>
</organism>
<proteinExistence type="predicted"/>
<name>A0A7J7NPS7_9MAGN</name>
<reference evidence="1 2" key="1">
    <citation type="journal article" date="2020" name="IScience">
        <title>Genome Sequencing of the Endangered Kingdonia uniflora (Circaeasteraceae, Ranunculales) Reveals Potential Mechanisms of Evolutionary Specialization.</title>
        <authorList>
            <person name="Sun Y."/>
            <person name="Deng T."/>
            <person name="Zhang A."/>
            <person name="Moore M.J."/>
            <person name="Landis J.B."/>
            <person name="Lin N."/>
            <person name="Zhang H."/>
            <person name="Zhang X."/>
            <person name="Huang J."/>
            <person name="Zhang X."/>
            <person name="Sun H."/>
            <person name="Wang H."/>
        </authorList>
    </citation>
    <scope>NUCLEOTIDE SEQUENCE [LARGE SCALE GENOMIC DNA]</scope>
    <source>
        <strain evidence="1">TB1705</strain>
        <tissue evidence="1">Leaf</tissue>
    </source>
</reference>
<protein>
    <submittedName>
        <fullName evidence="1">Uncharacterized protein</fullName>
    </submittedName>
</protein>
<gene>
    <name evidence="1" type="ORF">GIB67_038610</name>
</gene>
<evidence type="ECO:0000313" key="1">
    <source>
        <dbReference type="EMBL" id="KAF6169113.1"/>
    </source>
</evidence>
<accession>A0A7J7NPS7</accession>
<dbReference type="Proteomes" id="UP000541444">
    <property type="component" value="Unassembled WGS sequence"/>
</dbReference>
<evidence type="ECO:0000313" key="2">
    <source>
        <dbReference type="Proteomes" id="UP000541444"/>
    </source>
</evidence>
<comment type="caution">
    <text evidence="1">The sequence shown here is derived from an EMBL/GenBank/DDBJ whole genome shotgun (WGS) entry which is preliminary data.</text>
</comment>
<sequence length="94" mass="9994">MDVVARVCEGLGAIANADELSRELAKSVSENNITRRARAVELSKAALVSVKEGGNSCKSLDTLIKDLNHELATRKSQETINEGSFGCGIAPIHD</sequence>